<feature type="transmembrane region" description="Helical" evidence="1">
    <location>
        <begin position="12"/>
        <end position="36"/>
    </location>
</feature>
<evidence type="ECO:0000313" key="4">
    <source>
        <dbReference type="Proteomes" id="UP001204142"/>
    </source>
</evidence>
<evidence type="ECO:0000313" key="3">
    <source>
        <dbReference type="EMBL" id="MCQ8895599.1"/>
    </source>
</evidence>
<comment type="caution">
    <text evidence="3">The sequence shown here is derived from an EMBL/GenBank/DDBJ whole genome shotgun (WGS) entry which is preliminary data.</text>
</comment>
<dbReference type="CDD" id="cd07990">
    <property type="entry name" value="LPLAT_LCLAT1-like"/>
    <property type="match status" value="1"/>
</dbReference>
<dbReference type="PANTHER" id="PTHR10983">
    <property type="entry name" value="1-ACYLGLYCEROL-3-PHOSPHATE ACYLTRANSFERASE-RELATED"/>
    <property type="match status" value="1"/>
</dbReference>
<keyword evidence="1" id="KW-0472">Membrane</keyword>
<feature type="domain" description="Phospholipid/glycerol acyltransferase" evidence="2">
    <location>
        <begin position="91"/>
        <end position="233"/>
    </location>
</feature>
<keyword evidence="1" id="KW-1133">Transmembrane helix</keyword>
<dbReference type="PANTHER" id="PTHR10983:SF16">
    <property type="entry name" value="LYSOCARDIOLIPIN ACYLTRANSFERASE 1"/>
    <property type="match status" value="1"/>
</dbReference>
<name>A0ABT1WGP3_9BURK</name>
<evidence type="ECO:0000256" key="1">
    <source>
        <dbReference type="SAM" id="Phobius"/>
    </source>
</evidence>
<protein>
    <submittedName>
        <fullName evidence="3">Acetyltransferase</fullName>
    </submittedName>
</protein>
<sequence length="301" mass="33519">MALSKLLPKHFTGILTVVLMTTCITFWFVVMLPFIVLRLVPLHAMQRWASGCCVAIATWWVGSNKQIYALMHGGQQATVNIQGQFKPHSSYLVVSNHSAWADIVVLFDVLHGHSPFGRFFLKQQLMWVPIVGVVCWAMDFPFMKRHSRQAIAKNPALATQDLETTRRACAVYKESPATVINFLEGTRFTPAKQAKTKSPYQHLLSPKYGGLSAALNAMGEQFAGLVNVTIAYKPVQGNITWSWLCGQQVGMHVEIEILDIPTDMIAGDFGGDPVFKAAFKQWVNGLWADKDALLSRLKQGQ</sequence>
<dbReference type="SMART" id="SM00563">
    <property type="entry name" value="PlsC"/>
    <property type="match status" value="1"/>
</dbReference>
<gene>
    <name evidence="3" type="ORF">NQT62_03970</name>
</gene>
<accession>A0ABT1WGP3</accession>
<dbReference type="Proteomes" id="UP001204142">
    <property type="component" value="Unassembled WGS sequence"/>
</dbReference>
<evidence type="ECO:0000259" key="2">
    <source>
        <dbReference type="SMART" id="SM00563"/>
    </source>
</evidence>
<dbReference type="Pfam" id="PF01553">
    <property type="entry name" value="Acyltransferase"/>
    <property type="match status" value="1"/>
</dbReference>
<dbReference type="RefSeq" id="WP_256763287.1">
    <property type="nucleotide sequence ID" value="NZ_JANIGO010000001.1"/>
</dbReference>
<dbReference type="NCBIfam" id="NF010621">
    <property type="entry name" value="PRK14014.1"/>
    <property type="match status" value="1"/>
</dbReference>
<organism evidence="3 4">
    <name type="scientific">Limnobacter humi</name>
    <dbReference type="NCBI Taxonomy" id="1778671"/>
    <lineage>
        <taxon>Bacteria</taxon>
        <taxon>Pseudomonadati</taxon>
        <taxon>Pseudomonadota</taxon>
        <taxon>Betaproteobacteria</taxon>
        <taxon>Burkholderiales</taxon>
        <taxon>Burkholderiaceae</taxon>
        <taxon>Limnobacter</taxon>
    </lineage>
</organism>
<keyword evidence="1" id="KW-0812">Transmembrane</keyword>
<dbReference type="EMBL" id="JANIGO010000001">
    <property type="protein sequence ID" value="MCQ8895599.1"/>
    <property type="molecule type" value="Genomic_DNA"/>
</dbReference>
<dbReference type="SUPFAM" id="SSF69593">
    <property type="entry name" value="Glycerol-3-phosphate (1)-acyltransferase"/>
    <property type="match status" value="1"/>
</dbReference>
<reference evidence="3 4" key="1">
    <citation type="submission" date="2022-07" db="EMBL/GenBank/DDBJ databases">
        <authorList>
            <person name="Xamxidin M."/>
            <person name="Wu M."/>
        </authorList>
    </citation>
    <scope>NUCLEOTIDE SEQUENCE [LARGE SCALE GENOMIC DNA]</scope>
    <source>
        <strain evidence="3 4">NBRC 111650</strain>
    </source>
</reference>
<proteinExistence type="predicted"/>
<keyword evidence="4" id="KW-1185">Reference proteome</keyword>
<dbReference type="InterPro" id="IPR002123">
    <property type="entry name" value="Plipid/glycerol_acylTrfase"/>
</dbReference>